<dbReference type="SUPFAM" id="SSF54913">
    <property type="entry name" value="GlnB-like"/>
    <property type="match status" value="1"/>
</dbReference>
<dbReference type="InterPro" id="IPR018551">
    <property type="entry name" value="DUF2007"/>
</dbReference>
<gene>
    <name evidence="2" type="ORF">IAC04_08330</name>
</gene>
<dbReference type="InterPro" id="IPR011322">
    <property type="entry name" value="N-reg_PII-like_a/b"/>
</dbReference>
<evidence type="ECO:0000259" key="1">
    <source>
        <dbReference type="Pfam" id="PF09413"/>
    </source>
</evidence>
<organism evidence="2 3">
    <name type="scientific">Candidatus Coprenecus stercoravium</name>
    <dbReference type="NCBI Taxonomy" id="2840735"/>
    <lineage>
        <taxon>Bacteria</taxon>
        <taxon>Pseudomonadati</taxon>
        <taxon>Bacteroidota</taxon>
        <taxon>Bacteroidia</taxon>
        <taxon>Bacteroidales</taxon>
        <taxon>Rikenellaceae</taxon>
        <taxon>Rikenellaceae incertae sedis</taxon>
        <taxon>Candidatus Coprenecus</taxon>
    </lineage>
</organism>
<accession>A0A9D2GSB0</accession>
<evidence type="ECO:0000313" key="2">
    <source>
        <dbReference type="EMBL" id="HIZ86483.1"/>
    </source>
</evidence>
<comment type="caution">
    <text evidence="2">The sequence shown here is derived from an EMBL/GenBank/DDBJ whole genome shotgun (WGS) entry which is preliminary data.</text>
</comment>
<dbReference type="Gene3D" id="3.30.70.790">
    <property type="entry name" value="UreE, C-terminal domain"/>
    <property type="match status" value="1"/>
</dbReference>
<protein>
    <submittedName>
        <fullName evidence="2">DUF2007 domain-containing protein</fullName>
    </submittedName>
</protein>
<reference evidence="2" key="2">
    <citation type="submission" date="2021-04" db="EMBL/GenBank/DDBJ databases">
        <authorList>
            <person name="Gilroy R."/>
        </authorList>
    </citation>
    <scope>NUCLEOTIDE SEQUENCE</scope>
    <source>
        <strain evidence="2">Gambia16-554</strain>
    </source>
</reference>
<proteinExistence type="predicted"/>
<sequence length="70" mass="7666">MKVVRKFDNSISANICKGVLEENGVPAFVLGENLVWSTGAVNTDLISIEVVVDDENYDKAVEILKSEPIE</sequence>
<name>A0A9D2GSB0_9BACT</name>
<evidence type="ECO:0000313" key="3">
    <source>
        <dbReference type="Proteomes" id="UP000824115"/>
    </source>
</evidence>
<dbReference type="Proteomes" id="UP000824115">
    <property type="component" value="Unassembled WGS sequence"/>
</dbReference>
<dbReference type="EMBL" id="DXAW01000146">
    <property type="protein sequence ID" value="HIZ86483.1"/>
    <property type="molecule type" value="Genomic_DNA"/>
</dbReference>
<dbReference type="AlphaFoldDB" id="A0A9D2GSB0"/>
<reference evidence="2" key="1">
    <citation type="journal article" date="2021" name="PeerJ">
        <title>Extensive microbial diversity within the chicken gut microbiome revealed by metagenomics and culture.</title>
        <authorList>
            <person name="Gilroy R."/>
            <person name="Ravi A."/>
            <person name="Getino M."/>
            <person name="Pursley I."/>
            <person name="Horton D.L."/>
            <person name="Alikhan N.F."/>
            <person name="Baker D."/>
            <person name="Gharbi K."/>
            <person name="Hall N."/>
            <person name="Watson M."/>
            <person name="Adriaenssens E.M."/>
            <person name="Foster-Nyarko E."/>
            <person name="Jarju S."/>
            <person name="Secka A."/>
            <person name="Antonio M."/>
            <person name="Oren A."/>
            <person name="Chaudhuri R.R."/>
            <person name="La Ragione R."/>
            <person name="Hildebrand F."/>
            <person name="Pallen M.J."/>
        </authorList>
    </citation>
    <scope>NUCLEOTIDE SEQUENCE</scope>
    <source>
        <strain evidence="2">Gambia16-554</strain>
    </source>
</reference>
<feature type="domain" description="DUF2007" evidence="1">
    <location>
        <begin position="1"/>
        <end position="66"/>
    </location>
</feature>
<dbReference type="Pfam" id="PF09413">
    <property type="entry name" value="DUF2007"/>
    <property type="match status" value="1"/>
</dbReference>